<dbReference type="EMBL" id="ABEU02000024">
    <property type="protein sequence ID" value="PNR28511.1"/>
    <property type="molecule type" value="Genomic_DNA"/>
</dbReference>
<dbReference type="EnsemblPlants" id="Pp3c24_15181V3.1">
    <property type="protein sequence ID" value="PAC:32909217.CDS.1"/>
    <property type="gene ID" value="Pp3c24_15181"/>
</dbReference>
<evidence type="ECO:0000313" key="4">
    <source>
        <dbReference type="Proteomes" id="UP000006727"/>
    </source>
</evidence>
<gene>
    <name evidence="2" type="ORF">PHYPA_029103</name>
</gene>
<name>A0A2K1IGV5_PHYPA</name>
<dbReference type="Proteomes" id="UP000006727">
    <property type="component" value="Chromosome 24"/>
</dbReference>
<dbReference type="AlphaFoldDB" id="A0A2K1IGV5"/>
<reference evidence="2 4" key="1">
    <citation type="journal article" date="2008" name="Science">
        <title>The Physcomitrella genome reveals evolutionary insights into the conquest of land by plants.</title>
        <authorList>
            <person name="Rensing S."/>
            <person name="Lang D."/>
            <person name="Zimmer A."/>
            <person name="Terry A."/>
            <person name="Salamov A."/>
            <person name="Shapiro H."/>
            <person name="Nishiyama T."/>
            <person name="Perroud P.-F."/>
            <person name="Lindquist E."/>
            <person name="Kamisugi Y."/>
            <person name="Tanahashi T."/>
            <person name="Sakakibara K."/>
            <person name="Fujita T."/>
            <person name="Oishi K."/>
            <person name="Shin-I T."/>
            <person name="Kuroki Y."/>
            <person name="Toyoda A."/>
            <person name="Suzuki Y."/>
            <person name="Hashimoto A."/>
            <person name="Yamaguchi K."/>
            <person name="Sugano A."/>
            <person name="Kohara Y."/>
            <person name="Fujiyama A."/>
            <person name="Anterola A."/>
            <person name="Aoki S."/>
            <person name="Ashton N."/>
            <person name="Barbazuk W.B."/>
            <person name="Barker E."/>
            <person name="Bennetzen J."/>
            <person name="Bezanilla M."/>
            <person name="Blankenship R."/>
            <person name="Cho S.H."/>
            <person name="Dutcher S."/>
            <person name="Estelle M."/>
            <person name="Fawcett J.A."/>
            <person name="Gundlach H."/>
            <person name="Hanada K."/>
            <person name="Heyl A."/>
            <person name="Hicks K.A."/>
            <person name="Hugh J."/>
            <person name="Lohr M."/>
            <person name="Mayer K."/>
            <person name="Melkozernov A."/>
            <person name="Murata T."/>
            <person name="Nelson D."/>
            <person name="Pils B."/>
            <person name="Prigge M."/>
            <person name="Reiss B."/>
            <person name="Renner T."/>
            <person name="Rombauts S."/>
            <person name="Rushton P."/>
            <person name="Sanderfoot A."/>
            <person name="Schween G."/>
            <person name="Shiu S.-H."/>
            <person name="Stueber K."/>
            <person name="Theodoulou F.L."/>
            <person name="Tu H."/>
            <person name="Van de Peer Y."/>
            <person name="Verrier P.J."/>
            <person name="Waters E."/>
            <person name="Wood A."/>
            <person name="Yang L."/>
            <person name="Cove D."/>
            <person name="Cuming A."/>
            <person name="Hasebe M."/>
            <person name="Lucas S."/>
            <person name="Mishler D.B."/>
            <person name="Reski R."/>
            <person name="Grigoriev I."/>
            <person name="Quatrano R.S."/>
            <person name="Boore J.L."/>
        </authorList>
    </citation>
    <scope>NUCLEOTIDE SEQUENCE [LARGE SCALE GENOMIC DNA]</scope>
    <source>
        <strain evidence="3 4">cv. Gransden 2004</strain>
    </source>
</reference>
<proteinExistence type="predicted"/>
<protein>
    <submittedName>
        <fullName evidence="2 3">Uncharacterized protein</fullName>
    </submittedName>
</protein>
<accession>A0A2K1IGV5</accession>
<reference evidence="3" key="3">
    <citation type="submission" date="2020-12" db="UniProtKB">
        <authorList>
            <consortium name="EnsemblPlants"/>
        </authorList>
    </citation>
    <scope>IDENTIFICATION</scope>
</reference>
<feature type="compositionally biased region" description="Polar residues" evidence="1">
    <location>
        <begin position="78"/>
        <end position="102"/>
    </location>
</feature>
<organism evidence="2">
    <name type="scientific">Physcomitrium patens</name>
    <name type="common">Spreading-leaved earth moss</name>
    <name type="synonym">Physcomitrella patens</name>
    <dbReference type="NCBI Taxonomy" id="3218"/>
    <lineage>
        <taxon>Eukaryota</taxon>
        <taxon>Viridiplantae</taxon>
        <taxon>Streptophyta</taxon>
        <taxon>Embryophyta</taxon>
        <taxon>Bryophyta</taxon>
        <taxon>Bryophytina</taxon>
        <taxon>Bryopsida</taxon>
        <taxon>Funariidae</taxon>
        <taxon>Funariales</taxon>
        <taxon>Funariaceae</taxon>
        <taxon>Physcomitrium</taxon>
    </lineage>
</organism>
<dbReference type="Gramene" id="Pp3c24_15181V3.1">
    <property type="protein sequence ID" value="PAC:32909217.CDS.1"/>
    <property type="gene ID" value="Pp3c24_15181"/>
</dbReference>
<dbReference type="InParanoid" id="A0A2K1IGV5"/>
<evidence type="ECO:0000313" key="3">
    <source>
        <dbReference type="EnsemblPlants" id="PAC:32909217.CDS.1"/>
    </source>
</evidence>
<feature type="region of interest" description="Disordered" evidence="1">
    <location>
        <begin position="19"/>
        <end position="102"/>
    </location>
</feature>
<evidence type="ECO:0000256" key="1">
    <source>
        <dbReference type="SAM" id="MobiDB-lite"/>
    </source>
</evidence>
<sequence length="102" mass="11794">MHTAMSTKPLYPQLIISLSDSHHQKQKKKQKQQQKSLNKINILHKKNRANPPTRKSVHTHHNHSNQTPLIFPYHEKPTSSNDCKTTKNATTHEQGSQCRKRG</sequence>
<reference evidence="2 4" key="2">
    <citation type="journal article" date="2018" name="Plant J.">
        <title>The Physcomitrella patens chromosome-scale assembly reveals moss genome structure and evolution.</title>
        <authorList>
            <person name="Lang D."/>
            <person name="Ullrich K.K."/>
            <person name="Murat F."/>
            <person name="Fuchs J."/>
            <person name="Jenkins J."/>
            <person name="Haas F.B."/>
            <person name="Piednoel M."/>
            <person name="Gundlach H."/>
            <person name="Van Bel M."/>
            <person name="Meyberg R."/>
            <person name="Vives C."/>
            <person name="Morata J."/>
            <person name="Symeonidi A."/>
            <person name="Hiss M."/>
            <person name="Muchero W."/>
            <person name="Kamisugi Y."/>
            <person name="Saleh O."/>
            <person name="Blanc G."/>
            <person name="Decker E.L."/>
            <person name="van Gessel N."/>
            <person name="Grimwood J."/>
            <person name="Hayes R.D."/>
            <person name="Graham S.W."/>
            <person name="Gunter L.E."/>
            <person name="McDaniel S.F."/>
            <person name="Hoernstein S.N.W."/>
            <person name="Larsson A."/>
            <person name="Li F.W."/>
            <person name="Perroud P.F."/>
            <person name="Phillips J."/>
            <person name="Ranjan P."/>
            <person name="Rokshar D.S."/>
            <person name="Rothfels C.J."/>
            <person name="Schneider L."/>
            <person name="Shu S."/>
            <person name="Stevenson D.W."/>
            <person name="Thummler F."/>
            <person name="Tillich M."/>
            <person name="Villarreal Aguilar J.C."/>
            <person name="Widiez T."/>
            <person name="Wong G.K."/>
            <person name="Wymore A."/>
            <person name="Zhang Y."/>
            <person name="Zimmer A.D."/>
            <person name="Quatrano R.S."/>
            <person name="Mayer K.F.X."/>
            <person name="Goodstein D."/>
            <person name="Casacuberta J.M."/>
            <person name="Vandepoele K."/>
            <person name="Reski R."/>
            <person name="Cuming A.C."/>
            <person name="Tuskan G.A."/>
            <person name="Maumus F."/>
            <person name="Salse J."/>
            <person name="Schmutz J."/>
            <person name="Rensing S.A."/>
        </authorList>
    </citation>
    <scope>NUCLEOTIDE SEQUENCE [LARGE SCALE GENOMIC DNA]</scope>
    <source>
        <strain evidence="3 4">cv. Gransden 2004</strain>
    </source>
</reference>
<keyword evidence="4" id="KW-1185">Reference proteome</keyword>
<evidence type="ECO:0000313" key="2">
    <source>
        <dbReference type="EMBL" id="PNR28511.1"/>
    </source>
</evidence>